<organism evidence="7">
    <name type="scientific">Actinomyces succiniciruminis</name>
    <dbReference type="NCBI Taxonomy" id="1522002"/>
    <lineage>
        <taxon>Bacteria</taxon>
        <taxon>Bacillati</taxon>
        <taxon>Actinomycetota</taxon>
        <taxon>Actinomycetes</taxon>
        <taxon>Actinomycetales</taxon>
        <taxon>Actinomycetaceae</taxon>
        <taxon>Actinomyces</taxon>
    </lineage>
</organism>
<dbReference type="Pfam" id="PF00933">
    <property type="entry name" value="Glyco_hydro_3"/>
    <property type="match status" value="1"/>
</dbReference>
<evidence type="ECO:0000313" key="7">
    <source>
        <dbReference type="EMBL" id="CED91892.1"/>
    </source>
</evidence>
<dbReference type="PANTHER" id="PTHR42715">
    <property type="entry name" value="BETA-GLUCOSIDASE"/>
    <property type="match status" value="1"/>
</dbReference>
<keyword evidence="3" id="KW-0119">Carbohydrate metabolism</keyword>
<dbReference type="Gene3D" id="3.40.50.1700">
    <property type="entry name" value="Glycoside hydrolase family 3 C-terminal domain"/>
    <property type="match status" value="2"/>
</dbReference>
<dbReference type="RefSeq" id="WP_244671653.1">
    <property type="nucleotide sequence ID" value="NZ_LK995525.1"/>
</dbReference>
<dbReference type="InterPro" id="IPR019800">
    <property type="entry name" value="Glyco_hydro_3_AS"/>
</dbReference>
<dbReference type="InterPro" id="IPR026891">
    <property type="entry name" value="Fn3-like"/>
</dbReference>
<dbReference type="Pfam" id="PF01915">
    <property type="entry name" value="Glyco_hydro_3_C"/>
    <property type="match status" value="1"/>
</dbReference>
<dbReference type="AlphaFoldDB" id="A0A1L7RQC9"/>
<feature type="region of interest" description="Disordered" evidence="5">
    <location>
        <begin position="794"/>
        <end position="817"/>
    </location>
</feature>
<dbReference type="PANTHER" id="PTHR42715:SF10">
    <property type="entry name" value="BETA-GLUCOSIDASE"/>
    <property type="match status" value="1"/>
</dbReference>
<evidence type="ECO:0000256" key="1">
    <source>
        <dbReference type="ARBA" id="ARBA00005336"/>
    </source>
</evidence>
<evidence type="ECO:0000256" key="4">
    <source>
        <dbReference type="RuleBase" id="RU361161"/>
    </source>
</evidence>
<dbReference type="GO" id="GO:0005975">
    <property type="term" value="P:carbohydrate metabolic process"/>
    <property type="evidence" value="ECO:0007669"/>
    <property type="project" value="InterPro"/>
</dbReference>
<sequence length="817" mass="86755">MTATASDLTLLEAAALLSGASEWDSRALPQRGIPSFVLSDGPHGVRRQLGSGDHLGIAASEPATCFPTAATVANSWDPELAEQMGAALGQEALALGVDVLLGPGMNIKRSPLCGRNFEYYSEDPILAGRMAAGLVRGIQSRGVAATPKHFAVNGQELRRMASDSVVDEATMREIYLTAFEVVVREAHPRALMSSYNRVNGTYANEHPQLLAEILRREWGFTGLVVSDWGGSNDAAAAAAAGSSLEMPAPGLHSAREVVAAVEEGRISREAVYARAAEVIAMATSAPSARTAPEDRPTFDVDAHHALARRVAEESIVLLRNQDGILPLAPGTRVAVIGDMASTPRYQGSGSSQINPTRLETTLEEIAGTGLELVGYAQGYDRQGKPDQALLDEAVALAGRAEVVLAYIGLDELSESEGLDRPHMRLPQAQTRLLAAVARANPNVVAVVSAGSAVETDWEEHIRAVVHTSLSGQAGAGAALRVLTGAVNPSGRLAETYPVRYEDNPTSAWFPATGELALYKDGPYVGYRYYTTTGTPVAHPFGFGLSYSSFEYSGLSVDVTGAHLTVTNTSAVDGTEVVQLYVTAPDGVWGPDRELKGFAKVPVAAGETATVTIPFDDYTFRRYSVREGRWVHPAGTWRVRVGRNVDDLPLEAPWEVDGDPVAPADPVLGHYLDGTVTEATDAEFAALLGRPVPQPETSGRIGLNSPISDLAHGRSRIGKLAVKILERQKAKADASGKPDLNILFMLNMPLRAMGKMTGGMVSAEMVDGIVDFAGGRGLHGLRTIVGGFFRNRRQDKATQRRLDSPADSVGPGGYRSGL</sequence>
<keyword evidence="4 7" id="KW-0326">Glycosidase</keyword>
<reference evidence="7" key="1">
    <citation type="submission" date="2014-07" db="EMBL/GenBank/DDBJ databases">
        <authorList>
            <person name="Zhang J.E."/>
            <person name="Yang H."/>
            <person name="Guo J."/>
            <person name="Deng Z."/>
            <person name="Luo H."/>
            <person name="Luo M."/>
            <person name="Zhao B."/>
        </authorList>
    </citation>
    <scope>NUCLEOTIDE SEQUENCE</scope>
    <source>
        <strain evidence="7">AM4</strain>
    </source>
</reference>
<name>A0A1L7RQC9_9ACTO</name>
<dbReference type="Gene3D" id="3.20.20.300">
    <property type="entry name" value="Glycoside hydrolase, family 3, N-terminal domain"/>
    <property type="match status" value="2"/>
</dbReference>
<dbReference type="InterPro" id="IPR013783">
    <property type="entry name" value="Ig-like_fold"/>
</dbReference>
<evidence type="ECO:0000259" key="6">
    <source>
        <dbReference type="SMART" id="SM01217"/>
    </source>
</evidence>
<dbReference type="SUPFAM" id="SSF51445">
    <property type="entry name" value="(Trans)glycosidases"/>
    <property type="match status" value="1"/>
</dbReference>
<feature type="compositionally biased region" description="Basic and acidic residues" evidence="5">
    <location>
        <begin position="794"/>
        <end position="803"/>
    </location>
</feature>
<dbReference type="Gene3D" id="2.60.40.10">
    <property type="entry name" value="Immunoglobulins"/>
    <property type="match status" value="1"/>
</dbReference>
<dbReference type="InterPro" id="IPR017853">
    <property type="entry name" value="GH"/>
</dbReference>
<comment type="similarity">
    <text evidence="1 4">Belongs to the glycosyl hydrolase 3 family.</text>
</comment>
<feature type="domain" description="Fibronectin type III-like" evidence="6">
    <location>
        <begin position="575"/>
        <end position="644"/>
    </location>
</feature>
<dbReference type="InterPro" id="IPR002772">
    <property type="entry name" value="Glyco_hydro_3_C"/>
</dbReference>
<dbReference type="InterPro" id="IPR036881">
    <property type="entry name" value="Glyco_hydro_3_C_sf"/>
</dbReference>
<evidence type="ECO:0000256" key="3">
    <source>
        <dbReference type="ARBA" id="ARBA00023277"/>
    </source>
</evidence>
<dbReference type="Pfam" id="PF14310">
    <property type="entry name" value="Fn3-like"/>
    <property type="match status" value="1"/>
</dbReference>
<proteinExistence type="inferred from homology"/>
<dbReference type="PROSITE" id="PS00775">
    <property type="entry name" value="GLYCOSYL_HYDROL_F3"/>
    <property type="match status" value="1"/>
</dbReference>
<dbReference type="InterPro" id="IPR036962">
    <property type="entry name" value="Glyco_hydro_3_N_sf"/>
</dbReference>
<accession>A0A1L7RQC9</accession>
<dbReference type="PRINTS" id="PR00133">
    <property type="entry name" value="GLHYDRLASE3"/>
</dbReference>
<dbReference type="EC" id="3.2.1.21" evidence="7"/>
<dbReference type="SUPFAM" id="SSF52279">
    <property type="entry name" value="Beta-D-glucan exohydrolase, C-terminal domain"/>
    <property type="match status" value="1"/>
</dbReference>
<evidence type="ECO:0000256" key="5">
    <source>
        <dbReference type="SAM" id="MobiDB-lite"/>
    </source>
</evidence>
<dbReference type="SMART" id="SM01217">
    <property type="entry name" value="Fn3_like"/>
    <property type="match status" value="1"/>
</dbReference>
<dbReference type="GO" id="GO:0008422">
    <property type="term" value="F:beta-glucosidase activity"/>
    <property type="evidence" value="ECO:0007669"/>
    <property type="project" value="UniProtKB-EC"/>
</dbReference>
<dbReference type="InterPro" id="IPR050288">
    <property type="entry name" value="Cellulose_deg_GH3"/>
</dbReference>
<dbReference type="EMBL" id="LK995525">
    <property type="protein sequence ID" value="CED91892.1"/>
    <property type="molecule type" value="Genomic_DNA"/>
</dbReference>
<dbReference type="InterPro" id="IPR001764">
    <property type="entry name" value="Glyco_hydro_3_N"/>
</dbReference>
<evidence type="ECO:0000256" key="2">
    <source>
        <dbReference type="ARBA" id="ARBA00022801"/>
    </source>
</evidence>
<protein>
    <submittedName>
        <fullName evidence="7">Thermostable beta-glucosidase B</fullName>
        <ecNumber evidence="7">3.2.1.21</ecNumber>
    </submittedName>
</protein>
<keyword evidence="2 4" id="KW-0378">Hydrolase</keyword>
<gene>
    <name evidence="7" type="ORF">AAM4_2060</name>
</gene>